<evidence type="ECO:0000256" key="2">
    <source>
        <dbReference type="SAM" id="Phobius"/>
    </source>
</evidence>
<sequence length="788" mass="84299">MATPADHDAMAPSPRSPAEWSTGVLSPTEPGFSVTDRGYANVPSTAASTPMDSDRFTDRFPNFGRAPPPFAPPPPPSSSSSSSSCPDPDPARKWWHHVFGSWTWELLALFVAIGIQGAVIAILAHFDGETVPEWPFSINLNTLVALLSTMLRAAMLLVVTQTLGQIKWSWFIERVRPLQQLHDFDQASRSILGSLRLVLIILFRGGGTRAGALAFMAAMITIISFAIGPFTQQAIRTGSCSRFVQDTNASLPVAHVMPGTSSYFRIGAGRWELMVDMKAAMIQGLANPNRNDSAIQASCPTGNCTFSDHGTPFTHASIGMCSMCLDSTPAVTVQQKAYWKVLSLPDPDVNVTALEGYPWLNVRPSNLSWATSLPGWTPAFQAAARASIFNLSILALTAAPCSNATGTVVCPHNTSGEARPESAPATLDYVAASCSLYPCLRTYQAAVSAGLLQETVVQTTPAPLNTMEYAGAAGGAVAANYTAVLSPCMLDNSSTWYTEANMTSAPQAPGRTWGVAPLRVAPDRVVNATVPNACLYKVTQVYAMAMAAFMESTLFSDKCTYDLEQGGELQCPSAWWLPTAFFADSNATVGTLSASMDAFAAAVTRVFRNTGAGPDGQLGPTDPARLVLGRVVTTSVCTYFAWRWMMLPCALVAACALLLAWTVVRGWRDPRVPVWKGSVLPLLFYGLQGGGPAPATAPPPAPAAATTKTTGPRRPARNGEKSPLMRLGAVEDVASSLLVRFRPDTEPGFVGVASLRPRRPKTQYSMTMDSLFDEPRSPTKESHLRQHP</sequence>
<protein>
    <submittedName>
        <fullName evidence="3">Uncharacterized protein</fullName>
    </submittedName>
</protein>
<feature type="transmembrane region" description="Helical" evidence="2">
    <location>
        <begin position="102"/>
        <end position="126"/>
    </location>
</feature>
<feature type="compositionally biased region" description="Polar residues" evidence="1">
    <location>
        <begin position="42"/>
        <end position="51"/>
    </location>
</feature>
<accession>A0AAD9HX38</accession>
<feature type="compositionally biased region" description="Low complexity" evidence="1">
    <location>
        <begin position="703"/>
        <end position="713"/>
    </location>
</feature>
<feature type="compositionally biased region" description="Pro residues" evidence="1">
    <location>
        <begin position="66"/>
        <end position="77"/>
    </location>
</feature>
<gene>
    <name evidence="3" type="ORF">P8C59_000829</name>
</gene>
<keyword evidence="4" id="KW-1185">Reference proteome</keyword>
<reference evidence="3" key="1">
    <citation type="journal article" date="2023" name="Mol. Plant Microbe Interact.">
        <title>Elucidating the Obligate Nature and Biological Capacity of an Invasive Fungal Corn Pathogen.</title>
        <authorList>
            <person name="MacCready J.S."/>
            <person name="Roggenkamp E.M."/>
            <person name="Gdanetz K."/>
            <person name="Chilvers M.I."/>
        </authorList>
    </citation>
    <scope>NUCLEOTIDE SEQUENCE</scope>
    <source>
        <strain evidence="3">PM02</strain>
    </source>
</reference>
<feature type="region of interest" description="Disordered" evidence="1">
    <location>
        <begin position="756"/>
        <end position="788"/>
    </location>
</feature>
<dbReference type="EMBL" id="JAQQPM010000001">
    <property type="protein sequence ID" value="KAK2067063.1"/>
    <property type="molecule type" value="Genomic_DNA"/>
</dbReference>
<dbReference type="PANTHER" id="PTHR35394">
    <property type="entry name" value="DUF3176 DOMAIN-CONTAINING PROTEIN"/>
    <property type="match status" value="1"/>
</dbReference>
<evidence type="ECO:0000256" key="1">
    <source>
        <dbReference type="SAM" id="MobiDB-lite"/>
    </source>
</evidence>
<dbReference type="InterPro" id="IPR021514">
    <property type="entry name" value="DUF3176"/>
</dbReference>
<dbReference type="Pfam" id="PF11374">
    <property type="entry name" value="DUF3176"/>
    <property type="match status" value="1"/>
</dbReference>
<feature type="compositionally biased region" description="Basic and acidic residues" evidence="1">
    <location>
        <begin position="773"/>
        <end position="788"/>
    </location>
</feature>
<feature type="region of interest" description="Disordered" evidence="1">
    <location>
        <begin position="693"/>
        <end position="723"/>
    </location>
</feature>
<keyword evidence="2" id="KW-0812">Transmembrane</keyword>
<dbReference type="Proteomes" id="UP001217918">
    <property type="component" value="Unassembled WGS sequence"/>
</dbReference>
<name>A0AAD9HX38_9PEZI</name>
<keyword evidence="2" id="KW-1133">Transmembrane helix</keyword>
<feature type="region of interest" description="Disordered" evidence="1">
    <location>
        <begin position="1"/>
        <end position="86"/>
    </location>
</feature>
<comment type="caution">
    <text evidence="3">The sequence shown here is derived from an EMBL/GenBank/DDBJ whole genome shotgun (WGS) entry which is preliminary data.</text>
</comment>
<evidence type="ECO:0000313" key="3">
    <source>
        <dbReference type="EMBL" id="KAK2067063.1"/>
    </source>
</evidence>
<proteinExistence type="predicted"/>
<dbReference type="AlphaFoldDB" id="A0AAD9HX38"/>
<dbReference type="PANTHER" id="PTHR35394:SF5">
    <property type="entry name" value="DUF3176 DOMAIN-CONTAINING PROTEIN"/>
    <property type="match status" value="1"/>
</dbReference>
<feature type="transmembrane region" description="Helical" evidence="2">
    <location>
        <begin position="138"/>
        <end position="159"/>
    </location>
</feature>
<evidence type="ECO:0000313" key="4">
    <source>
        <dbReference type="Proteomes" id="UP001217918"/>
    </source>
</evidence>
<keyword evidence="2" id="KW-0472">Membrane</keyword>
<feature type="transmembrane region" description="Helical" evidence="2">
    <location>
        <begin position="210"/>
        <end position="230"/>
    </location>
</feature>
<feature type="transmembrane region" description="Helical" evidence="2">
    <location>
        <begin position="641"/>
        <end position="664"/>
    </location>
</feature>
<organism evidence="3 4">
    <name type="scientific">Phyllachora maydis</name>
    <dbReference type="NCBI Taxonomy" id="1825666"/>
    <lineage>
        <taxon>Eukaryota</taxon>
        <taxon>Fungi</taxon>
        <taxon>Dikarya</taxon>
        <taxon>Ascomycota</taxon>
        <taxon>Pezizomycotina</taxon>
        <taxon>Sordariomycetes</taxon>
        <taxon>Sordariomycetidae</taxon>
        <taxon>Phyllachorales</taxon>
        <taxon>Phyllachoraceae</taxon>
        <taxon>Phyllachora</taxon>
    </lineage>
</organism>